<dbReference type="CDD" id="cd00082">
    <property type="entry name" value="HisKA"/>
    <property type="match status" value="1"/>
</dbReference>
<evidence type="ECO:0000256" key="9">
    <source>
        <dbReference type="PROSITE-ProRule" id="PRU00169"/>
    </source>
</evidence>
<protein>
    <recommendedName>
        <fullName evidence="2">histidine kinase</fullName>
        <ecNumber evidence="2">2.7.13.3</ecNumber>
    </recommendedName>
</protein>
<dbReference type="Pfam" id="PF02518">
    <property type="entry name" value="HATPase_c"/>
    <property type="match status" value="1"/>
</dbReference>
<feature type="domain" description="Histidine kinase" evidence="10">
    <location>
        <begin position="270"/>
        <end position="507"/>
    </location>
</feature>
<keyword evidence="7" id="KW-0067">ATP-binding</keyword>
<dbReference type="Gene3D" id="1.10.287.130">
    <property type="match status" value="1"/>
</dbReference>
<proteinExistence type="predicted"/>
<dbReference type="EC" id="2.7.13.3" evidence="2"/>
<dbReference type="Pfam" id="PF13426">
    <property type="entry name" value="PAS_9"/>
    <property type="match status" value="1"/>
</dbReference>
<keyword evidence="6" id="KW-0418">Kinase</keyword>
<feature type="domain" description="Response regulatory" evidence="11">
    <location>
        <begin position="528"/>
        <end position="644"/>
    </location>
</feature>
<evidence type="ECO:0000256" key="8">
    <source>
        <dbReference type="ARBA" id="ARBA00023012"/>
    </source>
</evidence>
<dbReference type="SUPFAM" id="SSF47384">
    <property type="entry name" value="Homodimeric domain of signal transducing histidine kinase"/>
    <property type="match status" value="1"/>
</dbReference>
<accession>A0A7X6ICF0</accession>
<dbReference type="PANTHER" id="PTHR43065:SF46">
    <property type="entry name" value="C4-DICARBOXYLATE TRANSPORT SENSOR PROTEIN DCTB"/>
    <property type="match status" value="1"/>
</dbReference>
<evidence type="ECO:0000256" key="7">
    <source>
        <dbReference type="ARBA" id="ARBA00022840"/>
    </source>
</evidence>
<dbReference type="Pfam" id="PF08448">
    <property type="entry name" value="PAS_4"/>
    <property type="match status" value="1"/>
</dbReference>
<dbReference type="CDD" id="cd00156">
    <property type="entry name" value="REC"/>
    <property type="match status" value="1"/>
</dbReference>
<dbReference type="InterPro" id="IPR000700">
    <property type="entry name" value="PAS-assoc_C"/>
</dbReference>
<dbReference type="EMBL" id="VTOW01000004">
    <property type="protein sequence ID" value="NKE72776.1"/>
    <property type="molecule type" value="Genomic_DNA"/>
</dbReference>
<evidence type="ECO:0000313" key="15">
    <source>
        <dbReference type="Proteomes" id="UP000534783"/>
    </source>
</evidence>
<dbReference type="InterPro" id="IPR013656">
    <property type="entry name" value="PAS_4"/>
</dbReference>
<dbReference type="NCBIfam" id="TIGR00229">
    <property type="entry name" value="sensory_box"/>
    <property type="match status" value="2"/>
</dbReference>
<evidence type="ECO:0000256" key="2">
    <source>
        <dbReference type="ARBA" id="ARBA00012438"/>
    </source>
</evidence>
<dbReference type="InterPro" id="IPR003661">
    <property type="entry name" value="HisK_dim/P_dom"/>
</dbReference>
<evidence type="ECO:0000259" key="12">
    <source>
        <dbReference type="PROSITE" id="PS50112"/>
    </source>
</evidence>
<dbReference type="InterPro" id="IPR036890">
    <property type="entry name" value="HATPase_C_sf"/>
</dbReference>
<dbReference type="InterPro" id="IPR011006">
    <property type="entry name" value="CheY-like_superfamily"/>
</dbReference>
<evidence type="ECO:0000256" key="1">
    <source>
        <dbReference type="ARBA" id="ARBA00000085"/>
    </source>
</evidence>
<dbReference type="CDD" id="cd00130">
    <property type="entry name" value="PAS"/>
    <property type="match status" value="2"/>
</dbReference>
<keyword evidence="3 9" id="KW-0597">Phosphoprotein</keyword>
<dbReference type="PRINTS" id="PR00344">
    <property type="entry name" value="BCTRLSENSOR"/>
</dbReference>
<dbReference type="InterPro" id="IPR035965">
    <property type="entry name" value="PAS-like_dom_sf"/>
</dbReference>
<dbReference type="RefSeq" id="WP_168062717.1">
    <property type="nucleotide sequence ID" value="NZ_VTOW01000004.1"/>
</dbReference>
<evidence type="ECO:0000256" key="3">
    <source>
        <dbReference type="ARBA" id="ARBA00022553"/>
    </source>
</evidence>
<keyword evidence="8" id="KW-0902">Two-component regulatory system</keyword>
<dbReference type="PROSITE" id="PS50113">
    <property type="entry name" value="PAC"/>
    <property type="match status" value="2"/>
</dbReference>
<evidence type="ECO:0000259" key="10">
    <source>
        <dbReference type="PROSITE" id="PS50109"/>
    </source>
</evidence>
<dbReference type="InterPro" id="IPR036097">
    <property type="entry name" value="HisK_dim/P_sf"/>
</dbReference>
<dbReference type="InterPro" id="IPR000014">
    <property type="entry name" value="PAS"/>
</dbReference>
<dbReference type="Gene3D" id="3.40.50.2300">
    <property type="match status" value="1"/>
</dbReference>
<dbReference type="Gene3D" id="3.30.450.20">
    <property type="entry name" value="PAS domain"/>
    <property type="match status" value="2"/>
</dbReference>
<dbReference type="SUPFAM" id="SSF55874">
    <property type="entry name" value="ATPase domain of HSP90 chaperone/DNA topoisomerase II/histidine kinase"/>
    <property type="match status" value="1"/>
</dbReference>
<dbReference type="SMART" id="SM00387">
    <property type="entry name" value="HATPase_c"/>
    <property type="match status" value="1"/>
</dbReference>
<evidence type="ECO:0000313" key="14">
    <source>
        <dbReference type="EMBL" id="NKE72776.1"/>
    </source>
</evidence>
<dbReference type="Proteomes" id="UP000534783">
    <property type="component" value="Unassembled WGS sequence"/>
</dbReference>
<dbReference type="PROSITE" id="PS50112">
    <property type="entry name" value="PAS"/>
    <property type="match status" value="2"/>
</dbReference>
<sequence length="655" mass="72742">MEEGILFRLAFDQASVGMVVLAMDPLGQFIQVNPAFCRMTGYSREELLARDFQSITAPQDLEKNLKGIRSLLEQPIPSLQIEKRYIRKDGRPFWVRLNASLLRDDRARPTCIVVEVEDIETHKKTEEALRETDQTLRPLIQASPLAIVTIDLALNVKMWNPAAERLFGWRTEEILGRPLPIIPREKQEEFQLYVDRLAGDGPTFVNAPKRRVRKDGTVIDVRVSTALLRDADGKVNGIMGIFTDITEEKRLEAELRHAQKLEGIGQLAGGIAHEFNNLLTAIIGNIELALGETVSGSRLRATLSRVDQAAQRAAVLTQQLLTFSRRSRIDLKPLHLQVVAEEVVCLLGQTFDRRIRLRVESAEGVWPVFADAGQMNQILMNLCVNARDALLERLGETENPREPADWEPRIVIGIENAPCDEDFFRAHPEVKPGEYVCLSVSDNGIGIDDAIRHRIFEPFFTTKEVGRGTGLGLAAVYGIIRQHLGWIELQTVKSEGTVFKIYLPAGQNAQVLDPQAGRPKRVAGGDETILFIDDEVAIRQLAKTVLEQYGYRVLLAGDGVEAVGIFQREIDRVHLVVLDLMMPRRSGEEVFRELRALAPGVKILISSGHPPAGGDLSALGGPAAGFISKPYHPDDLARKVRALLDRSGGKGPSAH</sequence>
<dbReference type="SUPFAM" id="SSF55785">
    <property type="entry name" value="PYP-like sensor domain (PAS domain)"/>
    <property type="match status" value="2"/>
</dbReference>
<dbReference type="SUPFAM" id="SSF52172">
    <property type="entry name" value="CheY-like"/>
    <property type="match status" value="1"/>
</dbReference>
<evidence type="ECO:0000256" key="6">
    <source>
        <dbReference type="ARBA" id="ARBA00022777"/>
    </source>
</evidence>
<organism evidence="14 15">
    <name type="scientific">Candidatus Manganitrophus noduliformans</name>
    <dbReference type="NCBI Taxonomy" id="2606439"/>
    <lineage>
        <taxon>Bacteria</taxon>
        <taxon>Pseudomonadati</taxon>
        <taxon>Nitrospirota</taxon>
        <taxon>Nitrospiria</taxon>
        <taxon>Candidatus Troglogloeales</taxon>
        <taxon>Candidatus Manganitrophaceae</taxon>
        <taxon>Candidatus Manganitrophus</taxon>
    </lineage>
</organism>
<dbReference type="SMART" id="SM00388">
    <property type="entry name" value="HisKA"/>
    <property type="match status" value="1"/>
</dbReference>
<dbReference type="GO" id="GO:0005524">
    <property type="term" value="F:ATP binding"/>
    <property type="evidence" value="ECO:0007669"/>
    <property type="project" value="UniProtKB-KW"/>
</dbReference>
<keyword evidence="4" id="KW-0808">Transferase</keyword>
<dbReference type="PROSITE" id="PS50109">
    <property type="entry name" value="HIS_KIN"/>
    <property type="match status" value="1"/>
</dbReference>
<dbReference type="Gene3D" id="3.30.565.10">
    <property type="entry name" value="Histidine kinase-like ATPase, C-terminal domain"/>
    <property type="match status" value="1"/>
</dbReference>
<dbReference type="InterPro" id="IPR003594">
    <property type="entry name" value="HATPase_dom"/>
</dbReference>
<evidence type="ECO:0000259" key="13">
    <source>
        <dbReference type="PROSITE" id="PS50113"/>
    </source>
</evidence>
<dbReference type="Pfam" id="PF00512">
    <property type="entry name" value="HisKA"/>
    <property type="match status" value="1"/>
</dbReference>
<evidence type="ECO:0000256" key="5">
    <source>
        <dbReference type="ARBA" id="ARBA00022741"/>
    </source>
</evidence>
<feature type="domain" description="PAS" evidence="12">
    <location>
        <begin position="20"/>
        <end position="75"/>
    </location>
</feature>
<name>A0A7X6ICF0_9BACT</name>
<dbReference type="InterPro" id="IPR001610">
    <property type="entry name" value="PAC"/>
</dbReference>
<feature type="modified residue" description="4-aspartylphosphate" evidence="9">
    <location>
        <position position="579"/>
    </location>
</feature>
<dbReference type="Pfam" id="PF00072">
    <property type="entry name" value="Response_reg"/>
    <property type="match status" value="1"/>
</dbReference>
<comment type="caution">
    <text evidence="14">The sequence shown here is derived from an EMBL/GenBank/DDBJ whole genome shotgun (WGS) entry which is preliminary data.</text>
</comment>
<dbReference type="AlphaFoldDB" id="A0A7X6ICF0"/>
<dbReference type="GO" id="GO:0000155">
    <property type="term" value="F:phosphorelay sensor kinase activity"/>
    <property type="evidence" value="ECO:0007669"/>
    <property type="project" value="InterPro"/>
</dbReference>
<dbReference type="SMART" id="SM00091">
    <property type="entry name" value="PAS"/>
    <property type="match status" value="2"/>
</dbReference>
<feature type="domain" description="PAC" evidence="13">
    <location>
        <begin position="79"/>
        <end position="131"/>
    </location>
</feature>
<comment type="catalytic activity">
    <reaction evidence="1">
        <text>ATP + protein L-histidine = ADP + protein N-phospho-L-histidine.</text>
        <dbReference type="EC" id="2.7.13.3"/>
    </reaction>
</comment>
<feature type="domain" description="PAS" evidence="12">
    <location>
        <begin position="132"/>
        <end position="201"/>
    </location>
</feature>
<dbReference type="SMART" id="SM00448">
    <property type="entry name" value="REC"/>
    <property type="match status" value="1"/>
</dbReference>
<keyword evidence="5" id="KW-0547">Nucleotide-binding</keyword>
<dbReference type="SMART" id="SM00086">
    <property type="entry name" value="PAC"/>
    <property type="match status" value="2"/>
</dbReference>
<dbReference type="PANTHER" id="PTHR43065">
    <property type="entry name" value="SENSOR HISTIDINE KINASE"/>
    <property type="match status" value="1"/>
</dbReference>
<reference evidence="14 15" key="1">
    <citation type="journal article" date="2020" name="Nature">
        <title>Bacterial chemolithoautotrophy via manganese oxidation.</title>
        <authorList>
            <person name="Yu H."/>
            <person name="Leadbetter J.R."/>
        </authorList>
    </citation>
    <scope>NUCLEOTIDE SEQUENCE [LARGE SCALE GENOMIC DNA]</scope>
    <source>
        <strain evidence="14 15">Mn-1</strain>
    </source>
</reference>
<dbReference type="InterPro" id="IPR004358">
    <property type="entry name" value="Sig_transdc_His_kin-like_C"/>
</dbReference>
<keyword evidence="15" id="KW-1185">Reference proteome</keyword>
<evidence type="ECO:0000256" key="4">
    <source>
        <dbReference type="ARBA" id="ARBA00022679"/>
    </source>
</evidence>
<evidence type="ECO:0000259" key="11">
    <source>
        <dbReference type="PROSITE" id="PS50110"/>
    </source>
</evidence>
<dbReference type="PROSITE" id="PS50110">
    <property type="entry name" value="RESPONSE_REGULATORY"/>
    <property type="match status" value="1"/>
</dbReference>
<feature type="domain" description="PAC" evidence="13">
    <location>
        <begin position="205"/>
        <end position="257"/>
    </location>
</feature>
<dbReference type="InterPro" id="IPR005467">
    <property type="entry name" value="His_kinase_dom"/>
</dbReference>
<gene>
    <name evidence="14" type="ORF">MNODULE_18655</name>
</gene>
<dbReference type="InterPro" id="IPR001789">
    <property type="entry name" value="Sig_transdc_resp-reg_receiver"/>
</dbReference>